<dbReference type="AlphaFoldDB" id="A0A1X9NBH7"/>
<dbReference type="PROSITE" id="PS52016">
    <property type="entry name" value="TONB_DEPENDENT_REC_3"/>
    <property type="match status" value="1"/>
</dbReference>
<dbReference type="InterPro" id="IPR000531">
    <property type="entry name" value="Beta-barrel_TonB"/>
</dbReference>
<accession>A0A1X9NBH7</accession>
<proteinExistence type="inferred from homology"/>
<protein>
    <recommendedName>
        <fullName evidence="12">TonB-dependent receptor-like beta-barrel domain-containing protein</fullName>
    </recommendedName>
</protein>
<dbReference type="GO" id="GO:0006826">
    <property type="term" value="P:iron ion transport"/>
    <property type="evidence" value="ECO:0007669"/>
    <property type="project" value="UniProtKB-KW"/>
</dbReference>
<keyword evidence="4" id="KW-0410">Iron transport</keyword>
<keyword evidence="10 11" id="KW-0998">Cell outer membrane</keyword>
<evidence type="ECO:0000259" key="12">
    <source>
        <dbReference type="Pfam" id="PF00593"/>
    </source>
</evidence>
<evidence type="ECO:0000256" key="3">
    <source>
        <dbReference type="ARBA" id="ARBA00022452"/>
    </source>
</evidence>
<keyword evidence="2 11" id="KW-0813">Transport</keyword>
<organism evidence="13 14">
    <name type="scientific">Oceanicoccus sagamiensis</name>
    <dbReference type="NCBI Taxonomy" id="716816"/>
    <lineage>
        <taxon>Bacteria</taxon>
        <taxon>Pseudomonadati</taxon>
        <taxon>Pseudomonadota</taxon>
        <taxon>Gammaproteobacteria</taxon>
        <taxon>Cellvibrionales</taxon>
        <taxon>Spongiibacteraceae</taxon>
        <taxon>Oceanicoccus</taxon>
    </lineage>
</organism>
<keyword evidence="9 11" id="KW-0472">Membrane</keyword>
<dbReference type="KEGG" id="osg:BST96_06495"/>
<reference evidence="13 14" key="1">
    <citation type="submission" date="2016-11" db="EMBL/GenBank/DDBJ databases">
        <title>Trade-off between light-utilization and light-protection in marine flavobacteria.</title>
        <authorList>
            <person name="Kumagai Y."/>
        </authorList>
    </citation>
    <scope>NUCLEOTIDE SEQUENCE [LARGE SCALE GENOMIC DNA]</scope>
    <source>
        <strain evidence="13 14">NBRC 107125</strain>
    </source>
</reference>
<keyword evidence="6" id="KW-0408">Iron</keyword>
<keyword evidence="7" id="KW-0406">Ion transport</keyword>
<evidence type="ECO:0000256" key="9">
    <source>
        <dbReference type="ARBA" id="ARBA00023136"/>
    </source>
</evidence>
<keyword evidence="14" id="KW-1185">Reference proteome</keyword>
<gene>
    <name evidence="13" type="ORF">BST96_06495</name>
</gene>
<keyword evidence="3 11" id="KW-1134">Transmembrane beta strand</keyword>
<dbReference type="EMBL" id="CP019343">
    <property type="protein sequence ID" value="ARN73792.1"/>
    <property type="molecule type" value="Genomic_DNA"/>
</dbReference>
<dbReference type="GO" id="GO:0009279">
    <property type="term" value="C:cell outer membrane"/>
    <property type="evidence" value="ECO:0007669"/>
    <property type="project" value="UniProtKB-SubCell"/>
</dbReference>
<evidence type="ECO:0000256" key="8">
    <source>
        <dbReference type="ARBA" id="ARBA00023077"/>
    </source>
</evidence>
<evidence type="ECO:0000256" key="5">
    <source>
        <dbReference type="ARBA" id="ARBA00022692"/>
    </source>
</evidence>
<keyword evidence="8" id="KW-0798">TonB box</keyword>
<sequence>MAIYHSEFTNFVESIFDPMSNLASLQNAGEAEVQGIEWEVRWATSEQLTLGFNGNISDSEFTSLSPGVSGKIVGDPMDNVPEYNYSLTADYQFDWSKSLPGFARLDYNVQGPTTTTLRGFGLLPETDDSEVLTILNGQLGLQWASFTFKLFGENLLDETDSTISTAVTSRYTQRPRRSFGIKLDYDF</sequence>
<dbReference type="STRING" id="716816.BST96_06495"/>
<evidence type="ECO:0000256" key="10">
    <source>
        <dbReference type="ARBA" id="ARBA00023237"/>
    </source>
</evidence>
<keyword evidence="5 11" id="KW-0812">Transmembrane</keyword>
<evidence type="ECO:0000256" key="6">
    <source>
        <dbReference type="ARBA" id="ARBA00023004"/>
    </source>
</evidence>
<dbReference type="Pfam" id="PF00593">
    <property type="entry name" value="TonB_dep_Rec_b-barrel"/>
    <property type="match status" value="1"/>
</dbReference>
<evidence type="ECO:0000256" key="4">
    <source>
        <dbReference type="ARBA" id="ARBA00022496"/>
    </source>
</evidence>
<dbReference type="PANTHER" id="PTHR32552:SF81">
    <property type="entry name" value="TONB-DEPENDENT OUTER MEMBRANE RECEPTOR"/>
    <property type="match status" value="1"/>
</dbReference>
<dbReference type="PANTHER" id="PTHR32552">
    <property type="entry name" value="FERRICHROME IRON RECEPTOR-RELATED"/>
    <property type="match status" value="1"/>
</dbReference>
<dbReference type="SUPFAM" id="SSF56935">
    <property type="entry name" value="Porins"/>
    <property type="match status" value="1"/>
</dbReference>
<dbReference type="Gene3D" id="2.40.170.20">
    <property type="entry name" value="TonB-dependent receptor, beta-barrel domain"/>
    <property type="match status" value="1"/>
</dbReference>
<evidence type="ECO:0000256" key="11">
    <source>
        <dbReference type="PROSITE-ProRule" id="PRU01360"/>
    </source>
</evidence>
<dbReference type="Proteomes" id="UP000193450">
    <property type="component" value="Chromosome"/>
</dbReference>
<evidence type="ECO:0000313" key="14">
    <source>
        <dbReference type="Proteomes" id="UP000193450"/>
    </source>
</evidence>
<comment type="subcellular location">
    <subcellularLocation>
        <location evidence="1 11">Cell outer membrane</location>
        <topology evidence="1 11">Multi-pass membrane protein</topology>
    </subcellularLocation>
</comment>
<evidence type="ECO:0000256" key="2">
    <source>
        <dbReference type="ARBA" id="ARBA00022448"/>
    </source>
</evidence>
<evidence type="ECO:0000313" key="13">
    <source>
        <dbReference type="EMBL" id="ARN73792.1"/>
    </source>
</evidence>
<comment type="similarity">
    <text evidence="11">Belongs to the TonB-dependent receptor family.</text>
</comment>
<evidence type="ECO:0000256" key="1">
    <source>
        <dbReference type="ARBA" id="ARBA00004571"/>
    </source>
</evidence>
<name>A0A1X9NBH7_9GAMM</name>
<dbReference type="InterPro" id="IPR039426">
    <property type="entry name" value="TonB-dep_rcpt-like"/>
</dbReference>
<evidence type="ECO:0000256" key="7">
    <source>
        <dbReference type="ARBA" id="ARBA00023065"/>
    </source>
</evidence>
<dbReference type="InterPro" id="IPR036942">
    <property type="entry name" value="Beta-barrel_TonB_sf"/>
</dbReference>
<feature type="domain" description="TonB-dependent receptor-like beta-barrel" evidence="12">
    <location>
        <begin position="2"/>
        <end position="120"/>
    </location>
</feature>